<proteinExistence type="predicted"/>
<gene>
    <name evidence="2" type="ORF">SAMN05660690_4229</name>
</gene>
<dbReference type="AlphaFoldDB" id="A0A1G6UJB5"/>
<reference evidence="3" key="1">
    <citation type="submission" date="2016-10" db="EMBL/GenBank/DDBJ databases">
        <authorList>
            <person name="Varghese N."/>
            <person name="Submissions S."/>
        </authorList>
    </citation>
    <scope>NUCLEOTIDE SEQUENCE [LARGE SCALE GENOMIC DNA]</scope>
    <source>
        <strain evidence="3">DSM 45421</strain>
    </source>
</reference>
<dbReference type="Proteomes" id="UP000199416">
    <property type="component" value="Unassembled WGS sequence"/>
</dbReference>
<feature type="compositionally biased region" description="Low complexity" evidence="1">
    <location>
        <begin position="1"/>
        <end position="12"/>
    </location>
</feature>
<name>A0A1G6UJB5_9ACTN</name>
<evidence type="ECO:0000256" key="1">
    <source>
        <dbReference type="SAM" id="MobiDB-lite"/>
    </source>
</evidence>
<dbReference type="RefSeq" id="WP_091368486.1">
    <property type="nucleotide sequence ID" value="NZ_FMZF01000007.1"/>
</dbReference>
<evidence type="ECO:0000313" key="2">
    <source>
        <dbReference type="EMBL" id="SDD40657.1"/>
    </source>
</evidence>
<protein>
    <submittedName>
        <fullName evidence="2">Uncharacterized protein</fullName>
    </submittedName>
</protein>
<keyword evidence="3" id="KW-1185">Reference proteome</keyword>
<feature type="compositionally biased region" description="Basic and acidic residues" evidence="1">
    <location>
        <begin position="30"/>
        <end position="40"/>
    </location>
</feature>
<dbReference type="EMBL" id="FMZF01000007">
    <property type="protein sequence ID" value="SDD40657.1"/>
    <property type="molecule type" value="Genomic_DNA"/>
</dbReference>
<evidence type="ECO:0000313" key="3">
    <source>
        <dbReference type="Proteomes" id="UP000199416"/>
    </source>
</evidence>
<feature type="region of interest" description="Disordered" evidence="1">
    <location>
        <begin position="1"/>
        <end position="65"/>
    </location>
</feature>
<sequence>MTGPDDAFLAPDDALREFDDVTDLPAGTDGGRRSGEEGAGRPDPTGAAVEDAGRSAGPPEGGTGS</sequence>
<accession>A0A1G6UJB5</accession>
<dbReference type="STRING" id="1190417.SAMN05660690_4229"/>
<organism evidence="2 3">
    <name type="scientific">Geodermatophilus telluris</name>
    <dbReference type="NCBI Taxonomy" id="1190417"/>
    <lineage>
        <taxon>Bacteria</taxon>
        <taxon>Bacillati</taxon>
        <taxon>Actinomycetota</taxon>
        <taxon>Actinomycetes</taxon>
        <taxon>Geodermatophilales</taxon>
        <taxon>Geodermatophilaceae</taxon>
        <taxon>Geodermatophilus</taxon>
    </lineage>
</organism>